<dbReference type="GO" id="GO:0005506">
    <property type="term" value="F:iron ion binding"/>
    <property type="evidence" value="ECO:0007669"/>
    <property type="project" value="InterPro"/>
</dbReference>
<reference evidence="15" key="1">
    <citation type="submission" date="2015-05" db="EMBL/GenBank/DDBJ databases">
        <authorList>
            <person name="Fogelqvist Johan"/>
        </authorList>
    </citation>
    <scope>NUCLEOTIDE SEQUENCE [LARGE SCALE GENOMIC DNA]</scope>
</reference>
<dbReference type="Pfam" id="PF00067">
    <property type="entry name" value="p450"/>
    <property type="match status" value="1"/>
</dbReference>
<dbReference type="PANTHER" id="PTHR24305:SF147">
    <property type="entry name" value="P450, PUTATIVE (EUROFUNG)-RELATED"/>
    <property type="match status" value="1"/>
</dbReference>
<keyword evidence="9 12" id="KW-0408">Iron</keyword>
<dbReference type="Proteomes" id="UP000045706">
    <property type="component" value="Unassembled WGS sequence"/>
</dbReference>
<dbReference type="InterPro" id="IPR002401">
    <property type="entry name" value="Cyt_P450_E_grp-I"/>
</dbReference>
<evidence type="ECO:0000256" key="3">
    <source>
        <dbReference type="ARBA" id="ARBA00010617"/>
    </source>
</evidence>
<evidence type="ECO:0000256" key="2">
    <source>
        <dbReference type="ARBA" id="ARBA00004167"/>
    </source>
</evidence>
<keyword evidence="8 13" id="KW-0560">Oxidoreductase</keyword>
<protein>
    <recommendedName>
        <fullName evidence="16">Trichodiene oxygenase</fullName>
    </recommendedName>
</protein>
<dbReference type="GO" id="GO:0016705">
    <property type="term" value="F:oxidoreductase activity, acting on paired donors, with incorporation or reduction of molecular oxygen"/>
    <property type="evidence" value="ECO:0007669"/>
    <property type="project" value="InterPro"/>
</dbReference>
<keyword evidence="6 12" id="KW-0479">Metal-binding</keyword>
<evidence type="ECO:0000256" key="11">
    <source>
        <dbReference type="ARBA" id="ARBA00023136"/>
    </source>
</evidence>
<keyword evidence="5" id="KW-0812">Transmembrane</keyword>
<evidence type="ECO:0000256" key="7">
    <source>
        <dbReference type="ARBA" id="ARBA00022989"/>
    </source>
</evidence>
<dbReference type="FunFam" id="1.10.630.10:FF:000069">
    <property type="entry name" value="Cytochrome P450, putative (Eurofung)"/>
    <property type="match status" value="1"/>
</dbReference>
<evidence type="ECO:0000256" key="9">
    <source>
        <dbReference type="ARBA" id="ARBA00023004"/>
    </source>
</evidence>
<dbReference type="EMBL" id="CVQI01016669">
    <property type="protein sequence ID" value="CRK24750.1"/>
    <property type="molecule type" value="Genomic_DNA"/>
</dbReference>
<evidence type="ECO:0000256" key="12">
    <source>
        <dbReference type="PIRSR" id="PIRSR602401-1"/>
    </source>
</evidence>
<evidence type="ECO:0000256" key="6">
    <source>
        <dbReference type="ARBA" id="ARBA00022723"/>
    </source>
</evidence>
<dbReference type="PRINTS" id="PR00385">
    <property type="entry name" value="P450"/>
</dbReference>
<dbReference type="AlphaFoldDB" id="A0A0G4LT30"/>
<sequence length="546" mass="60904">MDANLPLDTLPGTNGCCHTTSQQKDMSPPEPLVSFFTAKTALVLAGVWLVYKLLEAAHNVSPLHPLSHVPGPKLAAATYLPEFYHDVVLFGRYTNQIRRMHEQYGPIVRINPNEVHCNDANFADDIYAVAGRKRDKPVHQINGSALGQAGFGTVDHDVHRLRRIPLAKFFSRSMIARLEGDIQGQVQKLCDKLLAQSGKKHGFDITMAYSCFTADAISGYCFGDGFGFLAQEGWYPNFREPTASILKPVFMFRFFPFLKVLAVTGKWFVNYLPADIALFIQTLQIDIPNQIKKTKAEMDAGIIHDRPTVFGSLLESDLQAHEKQPQRLSDEATAVVGAGTETTSWALSIITYHLLTKPGLLARLTAELNANIENSKELPSWTVLEKLPYLGAVLQEGLRLSYGVSARTARIATEENLVYRGEFNKRPVEYVIPQGYAVGMSAAIAHHDETVFPDSETFSPERWLDENNQRRKDVERGMLTFSKGSRACLGMNLALCELNLSLSALVLRVLPHMKLYETTEVDILYDHDMFVPCTKESSKGVRVTID</sequence>
<dbReference type="PROSITE" id="PS00086">
    <property type="entry name" value="CYTOCHROME_P450"/>
    <property type="match status" value="1"/>
</dbReference>
<evidence type="ECO:0000256" key="5">
    <source>
        <dbReference type="ARBA" id="ARBA00022692"/>
    </source>
</evidence>
<evidence type="ECO:0000256" key="8">
    <source>
        <dbReference type="ARBA" id="ARBA00023002"/>
    </source>
</evidence>
<dbReference type="SUPFAM" id="SSF48264">
    <property type="entry name" value="Cytochrome P450"/>
    <property type="match status" value="1"/>
</dbReference>
<gene>
    <name evidence="14" type="ORF">BN1723_013377</name>
</gene>
<dbReference type="GO" id="GO:0020037">
    <property type="term" value="F:heme binding"/>
    <property type="evidence" value="ECO:0007669"/>
    <property type="project" value="InterPro"/>
</dbReference>
<dbReference type="GO" id="GO:0016020">
    <property type="term" value="C:membrane"/>
    <property type="evidence" value="ECO:0007669"/>
    <property type="project" value="UniProtKB-SubCell"/>
</dbReference>
<dbReference type="PANTHER" id="PTHR24305">
    <property type="entry name" value="CYTOCHROME P450"/>
    <property type="match status" value="1"/>
</dbReference>
<evidence type="ECO:0000313" key="14">
    <source>
        <dbReference type="EMBL" id="CRK24750.1"/>
    </source>
</evidence>
<dbReference type="InterPro" id="IPR050121">
    <property type="entry name" value="Cytochrome_P450_monoxygenase"/>
</dbReference>
<comment type="subcellular location">
    <subcellularLocation>
        <location evidence="2">Membrane</location>
        <topology evidence="2">Single-pass membrane protein</topology>
    </subcellularLocation>
</comment>
<keyword evidence="11" id="KW-0472">Membrane</keyword>
<comment type="cofactor">
    <cofactor evidence="1 12">
        <name>heme</name>
        <dbReference type="ChEBI" id="CHEBI:30413"/>
    </cofactor>
</comment>
<keyword evidence="4 12" id="KW-0349">Heme</keyword>
<evidence type="ECO:0000256" key="4">
    <source>
        <dbReference type="ARBA" id="ARBA00022617"/>
    </source>
</evidence>
<evidence type="ECO:0000256" key="1">
    <source>
        <dbReference type="ARBA" id="ARBA00001971"/>
    </source>
</evidence>
<dbReference type="InterPro" id="IPR001128">
    <property type="entry name" value="Cyt_P450"/>
</dbReference>
<comment type="similarity">
    <text evidence="3 13">Belongs to the cytochrome P450 family.</text>
</comment>
<dbReference type="InterPro" id="IPR036396">
    <property type="entry name" value="Cyt_P450_sf"/>
</dbReference>
<organism evidence="14 15">
    <name type="scientific">Verticillium longisporum</name>
    <name type="common">Verticillium dahliae var. longisporum</name>
    <dbReference type="NCBI Taxonomy" id="100787"/>
    <lineage>
        <taxon>Eukaryota</taxon>
        <taxon>Fungi</taxon>
        <taxon>Dikarya</taxon>
        <taxon>Ascomycota</taxon>
        <taxon>Pezizomycotina</taxon>
        <taxon>Sordariomycetes</taxon>
        <taxon>Hypocreomycetidae</taxon>
        <taxon>Glomerellales</taxon>
        <taxon>Plectosphaerellaceae</taxon>
        <taxon>Verticillium</taxon>
    </lineage>
</organism>
<evidence type="ECO:0000313" key="15">
    <source>
        <dbReference type="Proteomes" id="UP000045706"/>
    </source>
</evidence>
<name>A0A0G4LT30_VERLO</name>
<proteinExistence type="inferred from homology"/>
<dbReference type="PRINTS" id="PR00463">
    <property type="entry name" value="EP450I"/>
</dbReference>
<accession>A0A0G4LT30</accession>
<dbReference type="Gene3D" id="1.10.630.10">
    <property type="entry name" value="Cytochrome P450"/>
    <property type="match status" value="1"/>
</dbReference>
<evidence type="ECO:0000256" key="10">
    <source>
        <dbReference type="ARBA" id="ARBA00023033"/>
    </source>
</evidence>
<evidence type="ECO:0008006" key="16">
    <source>
        <dbReference type="Google" id="ProtNLM"/>
    </source>
</evidence>
<keyword evidence="10 13" id="KW-0503">Monooxygenase</keyword>
<feature type="binding site" description="axial binding residue" evidence="12">
    <location>
        <position position="488"/>
    </location>
    <ligand>
        <name>heme</name>
        <dbReference type="ChEBI" id="CHEBI:30413"/>
    </ligand>
    <ligandPart>
        <name>Fe</name>
        <dbReference type="ChEBI" id="CHEBI:18248"/>
    </ligandPart>
</feature>
<evidence type="ECO:0000256" key="13">
    <source>
        <dbReference type="RuleBase" id="RU000461"/>
    </source>
</evidence>
<keyword evidence="7" id="KW-1133">Transmembrane helix</keyword>
<dbReference type="GO" id="GO:0004497">
    <property type="term" value="F:monooxygenase activity"/>
    <property type="evidence" value="ECO:0007669"/>
    <property type="project" value="UniProtKB-KW"/>
</dbReference>
<dbReference type="InterPro" id="IPR017972">
    <property type="entry name" value="Cyt_P450_CS"/>
</dbReference>
<dbReference type="CDD" id="cd11062">
    <property type="entry name" value="CYP58-like"/>
    <property type="match status" value="1"/>
</dbReference>